<comment type="caution">
    <text evidence="1">The sequence shown here is derived from an EMBL/GenBank/DDBJ whole genome shotgun (WGS) entry which is preliminary data.</text>
</comment>
<name>A0A2P5F7N5_TREOI</name>
<dbReference type="AlphaFoldDB" id="A0A2P5F7N5"/>
<accession>A0A2P5F7N5</accession>
<evidence type="ECO:0000313" key="1">
    <source>
        <dbReference type="EMBL" id="PON93820.1"/>
    </source>
</evidence>
<gene>
    <name evidence="1" type="ORF">TorRG33x02_105230</name>
</gene>
<dbReference type="InParanoid" id="A0A2P5F7N5"/>
<sequence>MIWVAKMQKKKVQNSGCRALGVVTGARAGFAVPRAHAPVRARGAPCPLLSHREEHEASARACTRPRAHGHARARGALGRGTVAAPSLVERGTAVHLFRKARVQALTSTVIARASHHHPSTGDPTPLQALASNAVSTRRPPASPGAQGWWPLTSVHKARGTVAVNLGSQGTRRYREAPARITRCPGTVAVNLGSQGTRCYREAPARITCAQGRWPLTSVHKARVATARRPPASLAPGTVATILVNLGSQGRPPYLLTSVHKARAG</sequence>
<keyword evidence="2" id="KW-1185">Reference proteome</keyword>
<dbReference type="EMBL" id="JXTC01000056">
    <property type="protein sequence ID" value="PON93820.1"/>
    <property type="molecule type" value="Genomic_DNA"/>
</dbReference>
<dbReference type="Proteomes" id="UP000237000">
    <property type="component" value="Unassembled WGS sequence"/>
</dbReference>
<organism evidence="1 2">
    <name type="scientific">Trema orientale</name>
    <name type="common">Charcoal tree</name>
    <name type="synonym">Celtis orientalis</name>
    <dbReference type="NCBI Taxonomy" id="63057"/>
    <lineage>
        <taxon>Eukaryota</taxon>
        <taxon>Viridiplantae</taxon>
        <taxon>Streptophyta</taxon>
        <taxon>Embryophyta</taxon>
        <taxon>Tracheophyta</taxon>
        <taxon>Spermatophyta</taxon>
        <taxon>Magnoliopsida</taxon>
        <taxon>eudicotyledons</taxon>
        <taxon>Gunneridae</taxon>
        <taxon>Pentapetalae</taxon>
        <taxon>rosids</taxon>
        <taxon>fabids</taxon>
        <taxon>Rosales</taxon>
        <taxon>Cannabaceae</taxon>
        <taxon>Trema</taxon>
    </lineage>
</organism>
<reference evidence="2" key="1">
    <citation type="submission" date="2016-06" db="EMBL/GenBank/DDBJ databases">
        <title>Parallel loss of symbiosis genes in relatives of nitrogen-fixing non-legume Parasponia.</title>
        <authorList>
            <person name="Van Velzen R."/>
            <person name="Holmer R."/>
            <person name="Bu F."/>
            <person name="Rutten L."/>
            <person name="Van Zeijl A."/>
            <person name="Liu W."/>
            <person name="Santuari L."/>
            <person name="Cao Q."/>
            <person name="Sharma T."/>
            <person name="Shen D."/>
            <person name="Roswanjaya Y."/>
            <person name="Wardhani T."/>
            <person name="Kalhor M.S."/>
            <person name="Jansen J."/>
            <person name="Van den Hoogen J."/>
            <person name="Gungor B."/>
            <person name="Hartog M."/>
            <person name="Hontelez J."/>
            <person name="Verver J."/>
            <person name="Yang W.-C."/>
            <person name="Schijlen E."/>
            <person name="Repin R."/>
            <person name="Schilthuizen M."/>
            <person name="Schranz E."/>
            <person name="Heidstra R."/>
            <person name="Miyata K."/>
            <person name="Fedorova E."/>
            <person name="Kohlen W."/>
            <person name="Bisseling T."/>
            <person name="Smit S."/>
            <person name="Geurts R."/>
        </authorList>
    </citation>
    <scope>NUCLEOTIDE SEQUENCE [LARGE SCALE GENOMIC DNA]</scope>
    <source>
        <strain evidence="2">cv. RG33-2</strain>
    </source>
</reference>
<evidence type="ECO:0000313" key="2">
    <source>
        <dbReference type="Proteomes" id="UP000237000"/>
    </source>
</evidence>
<protein>
    <submittedName>
        <fullName evidence="1">Uncharacterized protein</fullName>
    </submittedName>
</protein>
<dbReference type="OrthoDB" id="10488824at2759"/>
<proteinExistence type="predicted"/>